<name>A0A1D9QGA1_SCLS1</name>
<dbReference type="RefSeq" id="XP_001587978.1">
    <property type="nucleotide sequence ID" value="XM_001587928.1"/>
</dbReference>
<evidence type="ECO:0000313" key="2">
    <source>
        <dbReference type="Proteomes" id="UP000177798"/>
    </source>
</evidence>
<proteinExistence type="predicted"/>
<dbReference type="VEuPathDB" id="FungiDB:sscle_12g087460"/>
<organism evidence="1 2">
    <name type="scientific">Sclerotinia sclerotiorum (strain ATCC 18683 / 1980 / Ss-1)</name>
    <name type="common">White mold</name>
    <name type="synonym">Whetzelinia sclerotiorum</name>
    <dbReference type="NCBI Taxonomy" id="665079"/>
    <lineage>
        <taxon>Eukaryota</taxon>
        <taxon>Fungi</taxon>
        <taxon>Dikarya</taxon>
        <taxon>Ascomycota</taxon>
        <taxon>Pezizomycotina</taxon>
        <taxon>Leotiomycetes</taxon>
        <taxon>Helotiales</taxon>
        <taxon>Sclerotiniaceae</taxon>
        <taxon>Sclerotinia</taxon>
    </lineage>
</organism>
<dbReference type="KEGG" id="ssl:SS1G_11220"/>
<dbReference type="Proteomes" id="UP000177798">
    <property type="component" value="Chromosome 12"/>
</dbReference>
<reference evidence="2" key="1">
    <citation type="journal article" date="2017" name="Genome Biol. Evol.">
        <title>The complete genome sequence of the phytopathogenic fungus Sclerotinia sclerotiorum reveals insights into the genome architecture of broad host range pathogens.</title>
        <authorList>
            <person name="Derbyshire M."/>
            <person name="Denton-Giles M."/>
            <person name="Hegedus D."/>
            <person name="Seifbarghy S."/>
            <person name="Rollins J."/>
            <person name="van Kan J."/>
            <person name="Seidl M.F."/>
            <person name="Faino L."/>
            <person name="Mbengue M."/>
            <person name="Navaud O."/>
            <person name="Raffaele S."/>
            <person name="Hammond-Kosack K."/>
            <person name="Heard S."/>
            <person name="Oliver R."/>
        </authorList>
    </citation>
    <scope>NUCLEOTIDE SEQUENCE [LARGE SCALE GENOMIC DNA]</scope>
    <source>
        <strain evidence="2">ATCC 18683 / 1980 / Ss-1</strain>
    </source>
</reference>
<sequence>MANANNEPDFTYRIYLQEQLSMDLHSNAGSVLLDSPQQEMLTQIQGDKFVDIGDMSRESLVAWVYGVID</sequence>
<accession>A0A1D9QGA1</accession>
<dbReference type="EMBL" id="CP017825">
    <property type="protein sequence ID" value="APA13976.1"/>
    <property type="molecule type" value="Genomic_DNA"/>
</dbReference>
<gene>
    <name evidence="1" type="ORF">sscle_12g087460</name>
</gene>
<dbReference type="AlphaFoldDB" id="A0A1D9QGA1"/>
<protein>
    <submittedName>
        <fullName evidence="1">Uncharacterized protein</fullName>
    </submittedName>
</protein>
<evidence type="ECO:0000313" key="1">
    <source>
        <dbReference type="EMBL" id="APA13976.1"/>
    </source>
</evidence>